<keyword evidence="1" id="KW-0732">Signal</keyword>
<keyword evidence="3" id="KW-1185">Reference proteome</keyword>
<sequence>MKKLPVLLFSLLVVSNVFAAELYDLFVSTTNEISHAEGEIQAMQAKIGHSSGGHLEKARELLEQAKHEFDAGSGYYRDHAGKR</sequence>
<protein>
    <submittedName>
        <fullName evidence="2">Uncharacterized protein</fullName>
    </submittedName>
</protein>
<reference evidence="2 3" key="1">
    <citation type="submission" date="2019-10" db="EMBL/GenBank/DDBJ databases">
        <title>Glaciimonas soli sp. nov., a psychrophilic bacterium isolated from the forest soil of a high elevation mountain in Taiwan.</title>
        <authorList>
            <person name="Wang L.-T."/>
            <person name="Shieh W.Y."/>
        </authorList>
    </citation>
    <scope>NUCLEOTIDE SEQUENCE [LARGE SCALE GENOMIC DNA]</scope>
    <source>
        <strain evidence="2 3">GS1</strain>
    </source>
</reference>
<organism evidence="2 3">
    <name type="scientific">Glaciimonas soli</name>
    <dbReference type="NCBI Taxonomy" id="2590999"/>
    <lineage>
        <taxon>Bacteria</taxon>
        <taxon>Pseudomonadati</taxon>
        <taxon>Pseudomonadota</taxon>
        <taxon>Betaproteobacteria</taxon>
        <taxon>Burkholderiales</taxon>
        <taxon>Oxalobacteraceae</taxon>
        <taxon>Glaciimonas</taxon>
    </lineage>
</organism>
<evidence type="ECO:0000313" key="3">
    <source>
        <dbReference type="Proteomes" id="UP000451565"/>
    </source>
</evidence>
<dbReference type="AlphaFoldDB" id="A0A843YXS0"/>
<dbReference type="EMBL" id="WINI01000027">
    <property type="protein sequence ID" value="MQR02797.1"/>
    <property type="molecule type" value="Genomic_DNA"/>
</dbReference>
<comment type="caution">
    <text evidence="2">The sequence shown here is derived from an EMBL/GenBank/DDBJ whole genome shotgun (WGS) entry which is preliminary data.</text>
</comment>
<dbReference type="Proteomes" id="UP000451565">
    <property type="component" value="Unassembled WGS sequence"/>
</dbReference>
<feature type="chain" id="PRO_5032385685" evidence="1">
    <location>
        <begin position="20"/>
        <end position="83"/>
    </location>
</feature>
<accession>A0A843YXS0</accession>
<gene>
    <name evidence="2" type="ORF">GEV47_19190</name>
</gene>
<evidence type="ECO:0000256" key="1">
    <source>
        <dbReference type="SAM" id="SignalP"/>
    </source>
</evidence>
<evidence type="ECO:0000313" key="2">
    <source>
        <dbReference type="EMBL" id="MQR02797.1"/>
    </source>
</evidence>
<dbReference type="RefSeq" id="WP_153236416.1">
    <property type="nucleotide sequence ID" value="NZ_WINI01000027.1"/>
</dbReference>
<feature type="signal peptide" evidence="1">
    <location>
        <begin position="1"/>
        <end position="19"/>
    </location>
</feature>
<proteinExistence type="predicted"/>
<name>A0A843YXS0_9BURK</name>